<evidence type="ECO:0000313" key="2">
    <source>
        <dbReference type="EMBL" id="KAL3659195.1"/>
    </source>
</evidence>
<keyword evidence="3" id="KW-1185">Reference proteome</keyword>
<protein>
    <submittedName>
        <fullName evidence="2">Uncharacterized protein</fullName>
    </submittedName>
</protein>
<gene>
    <name evidence="2" type="ORF">V7S43_015773</name>
</gene>
<proteinExistence type="predicted"/>
<keyword evidence="1" id="KW-1133">Transmembrane helix</keyword>
<reference evidence="2 3" key="1">
    <citation type="submission" date="2024-09" db="EMBL/GenBank/DDBJ databases">
        <title>Genome sequencing and assembly of Phytophthora oleae, isolate VK10A, causative agent of rot of olive drupes.</title>
        <authorList>
            <person name="Conti Taguali S."/>
            <person name="Riolo M."/>
            <person name="La Spada F."/>
            <person name="Cacciola S.O."/>
            <person name="Dionisio G."/>
        </authorList>
    </citation>
    <scope>NUCLEOTIDE SEQUENCE [LARGE SCALE GENOMIC DNA]</scope>
    <source>
        <strain evidence="2 3">VK10A</strain>
    </source>
</reference>
<name>A0ABD3EZ94_9STRA</name>
<organism evidence="2 3">
    <name type="scientific">Phytophthora oleae</name>
    <dbReference type="NCBI Taxonomy" id="2107226"/>
    <lineage>
        <taxon>Eukaryota</taxon>
        <taxon>Sar</taxon>
        <taxon>Stramenopiles</taxon>
        <taxon>Oomycota</taxon>
        <taxon>Peronosporomycetes</taxon>
        <taxon>Peronosporales</taxon>
        <taxon>Peronosporaceae</taxon>
        <taxon>Phytophthora</taxon>
    </lineage>
</organism>
<dbReference type="EMBL" id="JBIMZQ010000048">
    <property type="protein sequence ID" value="KAL3659195.1"/>
    <property type="molecule type" value="Genomic_DNA"/>
</dbReference>
<comment type="caution">
    <text evidence="2">The sequence shown here is derived from an EMBL/GenBank/DDBJ whole genome shotgun (WGS) entry which is preliminary data.</text>
</comment>
<keyword evidence="1" id="KW-0812">Transmembrane</keyword>
<dbReference type="Proteomes" id="UP001632037">
    <property type="component" value="Unassembled WGS sequence"/>
</dbReference>
<accession>A0ABD3EZ94</accession>
<feature type="transmembrane region" description="Helical" evidence="1">
    <location>
        <begin position="81"/>
        <end position="103"/>
    </location>
</feature>
<evidence type="ECO:0000256" key="1">
    <source>
        <dbReference type="SAM" id="Phobius"/>
    </source>
</evidence>
<sequence>MVIFLLVHSWLKLQVQVGHCIHRFQAVFFNSPSALTAFIGAAVVLAAVSVIWDSCLLLDRYRPSSWSSTPVVLRVKSVGQFVARLLMFGIGIGALALTTLHHVHCDAS</sequence>
<feature type="transmembrane region" description="Helical" evidence="1">
    <location>
        <begin position="34"/>
        <end position="58"/>
    </location>
</feature>
<evidence type="ECO:0000313" key="3">
    <source>
        <dbReference type="Proteomes" id="UP001632037"/>
    </source>
</evidence>
<keyword evidence="1" id="KW-0472">Membrane</keyword>
<dbReference type="AlphaFoldDB" id="A0ABD3EZ94"/>